<dbReference type="SUPFAM" id="SSF160755">
    <property type="entry name" value="YugN-like"/>
    <property type="match status" value="1"/>
</dbReference>
<dbReference type="AlphaFoldDB" id="A0A7T5EI31"/>
<organism evidence="1 3">
    <name type="scientific">Brevibacillus composti</name>
    <dbReference type="NCBI Taxonomy" id="2796470"/>
    <lineage>
        <taxon>Bacteria</taxon>
        <taxon>Bacillati</taxon>
        <taxon>Bacillota</taxon>
        <taxon>Bacilli</taxon>
        <taxon>Bacillales</taxon>
        <taxon>Paenibacillaceae</taxon>
        <taxon>Brevibacillus</taxon>
    </lineage>
</organism>
<dbReference type="Proteomes" id="UP000677234">
    <property type="component" value="Chromosome"/>
</dbReference>
<dbReference type="InterPro" id="IPR036491">
    <property type="entry name" value="YugN-like_sf"/>
</dbReference>
<reference evidence="1 3" key="1">
    <citation type="submission" date="2020-12" db="EMBL/GenBank/DDBJ databases">
        <title>strain FJAT-54423T represents a novel species of the genus Brevibacillus.</title>
        <authorList>
            <person name="Tang R."/>
        </authorList>
    </citation>
    <scope>NUCLEOTIDE SEQUENCE [LARGE SCALE GENOMIC DNA]</scope>
    <source>
        <strain evidence="1 3">FJAT-54423</strain>
    </source>
</reference>
<evidence type="ECO:0000313" key="4">
    <source>
        <dbReference type="Proteomes" id="UP000677234"/>
    </source>
</evidence>
<accession>A0A7T5EI31</accession>
<dbReference type="EMBL" id="CP073708">
    <property type="protein sequence ID" value="QUO40020.1"/>
    <property type="molecule type" value="Genomic_DNA"/>
</dbReference>
<name>A0A7T5EI31_9BACL</name>
<dbReference type="Pfam" id="PF08868">
    <property type="entry name" value="YugN"/>
    <property type="match status" value="1"/>
</dbReference>
<evidence type="ECO:0000313" key="3">
    <source>
        <dbReference type="Proteomes" id="UP000595847"/>
    </source>
</evidence>
<dbReference type="Proteomes" id="UP000595847">
    <property type="component" value="Chromosome"/>
</dbReference>
<dbReference type="EMBL" id="CP066308">
    <property type="protein sequence ID" value="QQE72942.1"/>
    <property type="molecule type" value="Genomic_DNA"/>
</dbReference>
<dbReference type="RefSeq" id="WP_198826574.1">
    <property type="nucleotide sequence ID" value="NZ_CP066308.1"/>
</dbReference>
<keyword evidence="4" id="KW-1185">Reference proteome</keyword>
<evidence type="ECO:0008006" key="5">
    <source>
        <dbReference type="Google" id="ProtNLM"/>
    </source>
</evidence>
<gene>
    <name evidence="1" type="ORF">JD108_13460</name>
    <name evidence="2" type="ORF">KDJ56_13405</name>
</gene>
<evidence type="ECO:0000313" key="1">
    <source>
        <dbReference type="EMBL" id="QQE72942.1"/>
    </source>
</evidence>
<dbReference type="KEGG" id="bcop:JD108_13460"/>
<protein>
    <recommendedName>
        <fullName evidence="5">YugN-like family protein</fullName>
    </recommendedName>
</protein>
<sequence length="114" mass="13132">MVIKETGIGNKEVMLADLDHYMSDLGFVRGAWDYHHATYDYELKDKGNVYYLRIEANVTEGKLEDSHAVLKLEEPYMGKHLFPHGLDYDSPIPDSVVQTAKRKLQVLNEKLSNY</sequence>
<reference evidence="2" key="2">
    <citation type="submission" date="2021-04" db="EMBL/GenBank/DDBJ databases">
        <title>Brevibacillus composti FJAT-54423, complete genome.</title>
        <authorList>
            <person name="Tang R."/>
        </authorList>
    </citation>
    <scope>NUCLEOTIDE SEQUENCE</scope>
    <source>
        <strain evidence="2">FJAT-54424</strain>
    </source>
</reference>
<evidence type="ECO:0000313" key="2">
    <source>
        <dbReference type="EMBL" id="QUO40020.1"/>
    </source>
</evidence>
<proteinExistence type="predicted"/>
<dbReference type="Gene3D" id="3.30.310.100">
    <property type="entry name" value="YugN-like"/>
    <property type="match status" value="1"/>
</dbReference>
<dbReference type="InterPro" id="IPR014967">
    <property type="entry name" value="Uncharacterised_YugN-like"/>
</dbReference>